<protein>
    <submittedName>
        <fullName evidence="2">Uncharacterized protein</fullName>
    </submittedName>
</protein>
<reference evidence="2 3" key="1">
    <citation type="submission" date="2021-09" db="EMBL/GenBank/DDBJ databases">
        <title>Genomic insights and catalytic innovation underlie evolution of tropane alkaloids biosynthesis.</title>
        <authorList>
            <person name="Wang Y.-J."/>
            <person name="Tian T."/>
            <person name="Huang J.-P."/>
            <person name="Huang S.-X."/>
        </authorList>
    </citation>
    <scope>NUCLEOTIDE SEQUENCE [LARGE SCALE GENOMIC DNA]</scope>
    <source>
        <strain evidence="2">KIB-2018</strain>
        <tissue evidence="2">Leaf</tissue>
    </source>
</reference>
<accession>A0AAV8U0U9</accession>
<comment type="caution">
    <text evidence="2">The sequence shown here is derived from an EMBL/GenBank/DDBJ whole genome shotgun (WGS) entry which is preliminary data.</text>
</comment>
<evidence type="ECO:0000313" key="3">
    <source>
        <dbReference type="Proteomes" id="UP001159364"/>
    </source>
</evidence>
<keyword evidence="3" id="KW-1185">Reference proteome</keyword>
<dbReference type="Proteomes" id="UP001159364">
    <property type="component" value="Linkage Group LG02"/>
</dbReference>
<feature type="compositionally biased region" description="Basic and acidic residues" evidence="1">
    <location>
        <begin position="59"/>
        <end position="78"/>
    </location>
</feature>
<evidence type="ECO:0000256" key="1">
    <source>
        <dbReference type="SAM" id="MobiDB-lite"/>
    </source>
</evidence>
<proteinExistence type="predicted"/>
<evidence type="ECO:0000313" key="2">
    <source>
        <dbReference type="EMBL" id="KAJ8772426.1"/>
    </source>
</evidence>
<dbReference type="AlphaFoldDB" id="A0AAV8U0U9"/>
<sequence>MASVAISASLHRACCAQHTSIEKKHRPQTRPARSLGSKQVTRVVTINVERQKGFSQAEQQEKSTLEDEGSKSAEDSSEHGSGMESSLPRFMDERWNMGNWDLNKFVKEGKMDWDSLIVAEAKRRKFLELYPEASSNEEQVLFKSSIIPWWAWLKRAAMIGFFMAYTVDGLTGLELVGQTGNLLCKAGLFFTVIAILLFRKTADIENLKKLAEEATFYDKQWQASWQNQDTKSPVASEKTGNEV</sequence>
<dbReference type="EMBL" id="JAIWQS010000002">
    <property type="protein sequence ID" value="KAJ8772426.1"/>
    <property type="molecule type" value="Genomic_DNA"/>
</dbReference>
<organism evidence="2 3">
    <name type="scientific">Erythroxylum novogranatense</name>
    <dbReference type="NCBI Taxonomy" id="1862640"/>
    <lineage>
        <taxon>Eukaryota</taxon>
        <taxon>Viridiplantae</taxon>
        <taxon>Streptophyta</taxon>
        <taxon>Embryophyta</taxon>
        <taxon>Tracheophyta</taxon>
        <taxon>Spermatophyta</taxon>
        <taxon>Magnoliopsida</taxon>
        <taxon>eudicotyledons</taxon>
        <taxon>Gunneridae</taxon>
        <taxon>Pentapetalae</taxon>
        <taxon>rosids</taxon>
        <taxon>fabids</taxon>
        <taxon>Malpighiales</taxon>
        <taxon>Erythroxylaceae</taxon>
        <taxon>Erythroxylum</taxon>
    </lineage>
</organism>
<feature type="region of interest" description="Disordered" evidence="1">
    <location>
        <begin position="19"/>
        <end position="88"/>
    </location>
</feature>
<gene>
    <name evidence="2" type="ORF">K2173_027603</name>
</gene>
<name>A0AAV8U0U9_9ROSI</name>